<evidence type="ECO:0000256" key="1">
    <source>
        <dbReference type="SAM" id="Phobius"/>
    </source>
</evidence>
<keyword evidence="1" id="KW-1133">Transmembrane helix</keyword>
<comment type="caution">
    <text evidence="2">The sequence shown here is derived from an EMBL/GenBank/DDBJ whole genome shotgun (WGS) entry which is preliminary data.</text>
</comment>
<dbReference type="EMBL" id="JACBZF010000001">
    <property type="protein sequence ID" value="NYH94098.1"/>
    <property type="molecule type" value="Genomic_DNA"/>
</dbReference>
<dbReference type="AlphaFoldDB" id="A0A7Z0BTI0"/>
<sequence>MHEVSRRSSIGLAAVLVLLAAALSAIWIEWLTGFFAVLGAAGPVAKLDTGAALAIPFSLVLLLLAYSSLSGIRSEPKPKLRSLMRISLFLIVAGPLAVLGLYKVVPPMLEARGYMRCADNSSSLFPSLFFAREPAACPESMLAGAT</sequence>
<accession>A0A7Z0BTI0</accession>
<keyword evidence="1" id="KW-0472">Membrane</keyword>
<proteinExistence type="predicted"/>
<feature type="transmembrane region" description="Helical" evidence="1">
    <location>
        <begin position="86"/>
        <end position="105"/>
    </location>
</feature>
<dbReference type="RefSeq" id="WP_179406050.1">
    <property type="nucleotide sequence ID" value="NZ_BMGF01000001.1"/>
</dbReference>
<dbReference type="Proteomes" id="UP000522081">
    <property type="component" value="Unassembled WGS sequence"/>
</dbReference>
<name>A0A7Z0BTI0_9SPHN</name>
<keyword evidence="1" id="KW-0812">Transmembrane</keyword>
<evidence type="ECO:0000313" key="3">
    <source>
        <dbReference type="Proteomes" id="UP000522081"/>
    </source>
</evidence>
<evidence type="ECO:0000313" key="2">
    <source>
        <dbReference type="EMBL" id="NYH94098.1"/>
    </source>
</evidence>
<keyword evidence="3" id="KW-1185">Reference proteome</keyword>
<gene>
    <name evidence="2" type="ORF">FHS75_000403</name>
</gene>
<organism evidence="2 3">
    <name type="scientific">Novosphingobium marinum</name>
    <dbReference type="NCBI Taxonomy" id="1514948"/>
    <lineage>
        <taxon>Bacteria</taxon>
        <taxon>Pseudomonadati</taxon>
        <taxon>Pseudomonadota</taxon>
        <taxon>Alphaproteobacteria</taxon>
        <taxon>Sphingomonadales</taxon>
        <taxon>Sphingomonadaceae</taxon>
        <taxon>Novosphingobium</taxon>
    </lineage>
</organism>
<reference evidence="2 3" key="1">
    <citation type="submission" date="2020-07" db="EMBL/GenBank/DDBJ databases">
        <title>Genomic Encyclopedia of Type Strains, Phase IV (KMG-IV): sequencing the most valuable type-strain genomes for metagenomic binning, comparative biology and taxonomic classification.</title>
        <authorList>
            <person name="Goeker M."/>
        </authorList>
    </citation>
    <scope>NUCLEOTIDE SEQUENCE [LARGE SCALE GENOMIC DNA]</scope>
    <source>
        <strain evidence="2 3">DSM 29043</strain>
    </source>
</reference>
<protein>
    <submittedName>
        <fullName evidence="2">Uncharacterized protein</fullName>
    </submittedName>
</protein>
<feature type="transmembrane region" description="Helical" evidence="1">
    <location>
        <begin position="49"/>
        <end position="66"/>
    </location>
</feature>